<dbReference type="InterPro" id="IPR015854">
    <property type="entry name" value="ABC_transpr_LolD-like"/>
</dbReference>
<dbReference type="PROSITE" id="PS50893">
    <property type="entry name" value="ABC_TRANSPORTER_2"/>
    <property type="match status" value="1"/>
</dbReference>
<dbReference type="PANTHER" id="PTHR24220">
    <property type="entry name" value="IMPORT ATP-BINDING PROTEIN"/>
    <property type="match status" value="1"/>
</dbReference>
<keyword evidence="1" id="KW-0813">Transport</keyword>
<dbReference type="SUPFAM" id="SSF52540">
    <property type="entry name" value="P-loop containing nucleoside triphosphate hydrolases"/>
    <property type="match status" value="1"/>
</dbReference>
<evidence type="ECO:0000256" key="2">
    <source>
        <dbReference type="ARBA" id="ARBA00022741"/>
    </source>
</evidence>
<dbReference type="Gene3D" id="3.40.50.300">
    <property type="entry name" value="P-loop containing nucleotide triphosphate hydrolases"/>
    <property type="match status" value="1"/>
</dbReference>
<evidence type="ECO:0000313" key="5">
    <source>
        <dbReference type="EMBL" id="GAA0921722.1"/>
    </source>
</evidence>
<keyword evidence="3 5" id="KW-0067">ATP-binding</keyword>
<reference evidence="5 6" key="1">
    <citation type="journal article" date="2019" name="Int. J. Syst. Evol. Microbiol.">
        <title>The Global Catalogue of Microorganisms (GCM) 10K type strain sequencing project: providing services to taxonomists for standard genome sequencing and annotation.</title>
        <authorList>
            <consortium name="The Broad Institute Genomics Platform"/>
            <consortium name="The Broad Institute Genome Sequencing Center for Infectious Disease"/>
            <person name="Wu L."/>
            <person name="Ma J."/>
        </authorList>
    </citation>
    <scope>NUCLEOTIDE SEQUENCE [LARGE SCALE GENOMIC DNA]</scope>
    <source>
        <strain evidence="5 6">JCM 11136</strain>
    </source>
</reference>
<sequence length="227" mass="23688">MTVVVSLHDAGRVHDGVHALKGVNLEVSAGELVAVMGPSGSGKSTLLNLAGGLDRPTSGTVRIEGEDLAGVKDLAVVRRGRVGYVFQDLNLIPSLTAAENVMLPRELDGVSAGKARKEALAVLAELSLGDLADDFPEELSGGQRQRVAIARALVGERRLLLADEPTGALDTATGDGILGLLRGRCDAGAAVLLVTHEPRYAAWADRVVFLRDGEIADSTDVPLESAR</sequence>
<dbReference type="InterPro" id="IPR003593">
    <property type="entry name" value="AAA+_ATPase"/>
</dbReference>
<dbReference type="RefSeq" id="WP_343949523.1">
    <property type="nucleotide sequence ID" value="NZ_BAAAHQ010000008.1"/>
</dbReference>
<dbReference type="InterPro" id="IPR027417">
    <property type="entry name" value="P-loop_NTPase"/>
</dbReference>
<dbReference type="EMBL" id="BAAAHQ010000008">
    <property type="protein sequence ID" value="GAA0921722.1"/>
    <property type="molecule type" value="Genomic_DNA"/>
</dbReference>
<dbReference type="Pfam" id="PF00005">
    <property type="entry name" value="ABC_tran"/>
    <property type="match status" value="1"/>
</dbReference>
<name>A0ABN1P3G1_9ACTN</name>
<dbReference type="PROSITE" id="PS00211">
    <property type="entry name" value="ABC_TRANSPORTER_1"/>
    <property type="match status" value="1"/>
</dbReference>
<evidence type="ECO:0000259" key="4">
    <source>
        <dbReference type="PROSITE" id="PS50893"/>
    </source>
</evidence>
<proteinExistence type="predicted"/>
<dbReference type="PANTHER" id="PTHR24220:SF685">
    <property type="entry name" value="ABC TRANSPORTER RELATED"/>
    <property type="match status" value="1"/>
</dbReference>
<evidence type="ECO:0000256" key="3">
    <source>
        <dbReference type="ARBA" id="ARBA00022840"/>
    </source>
</evidence>
<comment type="caution">
    <text evidence="5">The sequence shown here is derived from an EMBL/GenBank/DDBJ whole genome shotgun (WGS) entry which is preliminary data.</text>
</comment>
<evidence type="ECO:0000256" key="1">
    <source>
        <dbReference type="ARBA" id="ARBA00022448"/>
    </source>
</evidence>
<accession>A0ABN1P3G1</accession>
<dbReference type="InterPro" id="IPR017911">
    <property type="entry name" value="MacB-like_ATP-bd"/>
</dbReference>
<dbReference type="CDD" id="cd03255">
    <property type="entry name" value="ABC_MJ0796_LolCDE_FtsE"/>
    <property type="match status" value="1"/>
</dbReference>
<evidence type="ECO:0000313" key="6">
    <source>
        <dbReference type="Proteomes" id="UP001501578"/>
    </source>
</evidence>
<dbReference type="SMART" id="SM00382">
    <property type="entry name" value="AAA"/>
    <property type="match status" value="1"/>
</dbReference>
<dbReference type="Proteomes" id="UP001501578">
    <property type="component" value="Unassembled WGS sequence"/>
</dbReference>
<dbReference type="InterPro" id="IPR017871">
    <property type="entry name" value="ABC_transporter-like_CS"/>
</dbReference>
<protein>
    <submittedName>
        <fullName evidence="5">ABC transporter ATP-binding protein</fullName>
    </submittedName>
</protein>
<feature type="domain" description="ABC transporter" evidence="4">
    <location>
        <begin position="5"/>
        <end position="225"/>
    </location>
</feature>
<keyword evidence="2" id="KW-0547">Nucleotide-binding</keyword>
<gene>
    <name evidence="5" type="ORF">GCM10009560_20680</name>
</gene>
<keyword evidence="6" id="KW-1185">Reference proteome</keyword>
<dbReference type="GO" id="GO:0005524">
    <property type="term" value="F:ATP binding"/>
    <property type="evidence" value="ECO:0007669"/>
    <property type="project" value="UniProtKB-KW"/>
</dbReference>
<dbReference type="InterPro" id="IPR003439">
    <property type="entry name" value="ABC_transporter-like_ATP-bd"/>
</dbReference>
<organism evidence="5 6">
    <name type="scientific">Nonomuraea longicatena</name>
    <dbReference type="NCBI Taxonomy" id="83682"/>
    <lineage>
        <taxon>Bacteria</taxon>
        <taxon>Bacillati</taxon>
        <taxon>Actinomycetota</taxon>
        <taxon>Actinomycetes</taxon>
        <taxon>Streptosporangiales</taxon>
        <taxon>Streptosporangiaceae</taxon>
        <taxon>Nonomuraea</taxon>
    </lineage>
</organism>